<dbReference type="AlphaFoldDB" id="A0A4Q1KMH4"/>
<evidence type="ECO:0000313" key="3">
    <source>
        <dbReference type="Proteomes" id="UP000290958"/>
    </source>
</evidence>
<dbReference type="Pfam" id="PF00565">
    <property type="entry name" value="SNase"/>
    <property type="match status" value="1"/>
</dbReference>
<dbReference type="OrthoDB" id="7469880at2"/>
<gene>
    <name evidence="2" type="ORF">EQG66_02315</name>
</gene>
<dbReference type="Proteomes" id="UP000290958">
    <property type="component" value="Unassembled WGS sequence"/>
</dbReference>
<dbReference type="PROSITE" id="PS50830">
    <property type="entry name" value="TNASE_3"/>
    <property type="match status" value="1"/>
</dbReference>
<evidence type="ECO:0000313" key="2">
    <source>
        <dbReference type="EMBL" id="RXR31191.1"/>
    </source>
</evidence>
<sequence length="106" mass="12190">MTRSTCVVDGDTFWLEGEKIRIADIDTPEISEPKCDSEYQLGMKATYRLRDLLNEGAFEVRPIGNRDEDRFGRKLRVVVRGGQSLGDQLVREGLARTWTGRREPWC</sequence>
<feature type="domain" description="TNase-like" evidence="1">
    <location>
        <begin position="1"/>
        <end position="106"/>
    </location>
</feature>
<comment type="caution">
    <text evidence="2">The sequence shown here is derived from an EMBL/GenBank/DDBJ whole genome shotgun (WGS) entry which is preliminary data.</text>
</comment>
<dbReference type="EMBL" id="SBKP01000001">
    <property type="protein sequence ID" value="RXR31191.1"/>
    <property type="molecule type" value="Genomic_DNA"/>
</dbReference>
<dbReference type="InterPro" id="IPR035437">
    <property type="entry name" value="SNase_OB-fold_sf"/>
</dbReference>
<organism evidence="2 3">
    <name type="scientific">Sphingobium fluviale</name>
    <dbReference type="NCBI Taxonomy" id="2506423"/>
    <lineage>
        <taxon>Bacteria</taxon>
        <taxon>Pseudomonadati</taxon>
        <taxon>Pseudomonadota</taxon>
        <taxon>Alphaproteobacteria</taxon>
        <taxon>Sphingomonadales</taxon>
        <taxon>Sphingomonadaceae</taxon>
        <taxon>Sphingobium</taxon>
    </lineage>
</organism>
<reference evidence="3" key="1">
    <citation type="submission" date="2019-01" db="EMBL/GenBank/DDBJ databases">
        <title>Cytophagaceae bacterium strain CAR-16.</title>
        <authorList>
            <person name="Chen W.-M."/>
        </authorList>
    </citation>
    <scope>NUCLEOTIDE SEQUENCE [LARGE SCALE GENOMIC DNA]</scope>
    <source>
        <strain evidence="3">CHR27</strain>
    </source>
</reference>
<name>A0A4Q1KMH4_9SPHN</name>
<accession>A0A4Q1KMH4</accession>
<protein>
    <submittedName>
        <fullName evidence="2">Thermonuclease family protein</fullName>
    </submittedName>
</protein>
<keyword evidence="3" id="KW-1185">Reference proteome</keyword>
<proteinExistence type="predicted"/>
<dbReference type="InterPro" id="IPR016071">
    <property type="entry name" value="Staphylococal_nuclease_OB-fold"/>
</dbReference>
<dbReference type="Gene3D" id="2.40.50.90">
    <property type="match status" value="1"/>
</dbReference>
<dbReference type="SUPFAM" id="SSF50199">
    <property type="entry name" value="Staphylococcal nuclease"/>
    <property type="match status" value="1"/>
</dbReference>
<evidence type="ECO:0000259" key="1">
    <source>
        <dbReference type="PROSITE" id="PS50830"/>
    </source>
</evidence>